<sequence length="220" mass="24991">MRKVGAEKALSYLTEVMQNSTANVEQIIQEQVRSGKISDAAQARKAIAGNAFQGLVAYALIYLQSNDLINRNLVITLKPKKHKLIENYAAIRIGGDVQKPDVDLMIYHSAKLEHSPVLIFSLKTSLRERAGQTYKWKLLMDIAASQDCLQIKQKYGLGFDVQKDFKIGFITANFYDEITQPQQISMLKFFDFVYLTKTGKFRPPVKEFSEIVSDLNSLYK</sequence>
<dbReference type="EMBL" id="PHFL01000070">
    <property type="protein sequence ID" value="RFM23139.1"/>
    <property type="molecule type" value="Genomic_DNA"/>
</dbReference>
<comment type="caution">
    <text evidence="2">The sequence shown here is derived from an EMBL/GenBank/DDBJ whole genome shotgun (WGS) entry which is preliminary data.</text>
</comment>
<organism evidence="2 3">
    <name type="scientific">Candidatus Thermochlorobacter aerophilus</name>
    <dbReference type="NCBI Taxonomy" id="1868324"/>
    <lineage>
        <taxon>Bacteria</taxon>
        <taxon>Pseudomonadati</taxon>
        <taxon>Chlorobiota</taxon>
        <taxon>Chlorobiia</taxon>
        <taxon>Chlorobiales</taxon>
        <taxon>Candidatus Thermochlorobacteriaceae</taxon>
        <taxon>Candidatus Thermochlorobacter</taxon>
    </lineage>
</organism>
<feature type="domain" description="BsaWI restriction endonuclease type 2" evidence="1">
    <location>
        <begin position="89"/>
        <end position="145"/>
    </location>
</feature>
<reference evidence="2 3" key="1">
    <citation type="journal article" date="2011" name="ISME J.">
        <title>Community ecology of hot spring cyanobacterial mats: predominant populations and their functional potential.</title>
        <authorList>
            <person name="Klatt C.G."/>
            <person name="Wood J.M."/>
            <person name="Rusch D.B."/>
            <person name="Bateson M.M."/>
            <person name="Hamamura N."/>
            <person name="Heidelberg J.F."/>
            <person name="Grossman A.R."/>
            <person name="Bhaya D."/>
            <person name="Cohan F.M."/>
            <person name="Kuhl M."/>
            <person name="Bryant D.A."/>
            <person name="Ward D.M."/>
        </authorList>
    </citation>
    <scope>NUCLEOTIDE SEQUENCE [LARGE SCALE GENOMIC DNA]</scope>
    <source>
        <strain evidence="2">OS</strain>
    </source>
</reference>
<dbReference type="Proteomes" id="UP000266389">
    <property type="component" value="Unassembled WGS sequence"/>
</dbReference>
<evidence type="ECO:0000313" key="2">
    <source>
        <dbReference type="EMBL" id="RFM23139.1"/>
    </source>
</evidence>
<evidence type="ECO:0000259" key="1">
    <source>
        <dbReference type="Pfam" id="PF18643"/>
    </source>
</evidence>
<name>A0A395LX04_9BACT</name>
<accession>A0A395LX04</accession>
<gene>
    <name evidence="2" type="ORF">D0433_12795</name>
</gene>
<evidence type="ECO:0000313" key="3">
    <source>
        <dbReference type="Proteomes" id="UP000266389"/>
    </source>
</evidence>
<dbReference type="Pfam" id="PF18643">
    <property type="entry name" value="RE_BsaWI"/>
    <property type="match status" value="1"/>
</dbReference>
<dbReference type="AlphaFoldDB" id="A0A395LX04"/>
<dbReference type="InterPro" id="IPR041551">
    <property type="entry name" value="RE_BsaWI"/>
</dbReference>
<protein>
    <recommendedName>
        <fullName evidence="1">BsaWI restriction endonuclease type 2 domain-containing protein</fullName>
    </recommendedName>
</protein>
<proteinExistence type="predicted"/>